<name>A0A0N4WK11_HAEPC</name>
<evidence type="ECO:0000313" key="9">
    <source>
        <dbReference type="EMBL" id="VDO42720.1"/>
    </source>
</evidence>
<keyword evidence="3" id="KW-0813">Transport</keyword>
<reference evidence="9 10" key="2">
    <citation type="submission" date="2018-11" db="EMBL/GenBank/DDBJ databases">
        <authorList>
            <consortium name="Pathogen Informatics"/>
        </authorList>
    </citation>
    <scope>NUCLEOTIDE SEQUENCE [LARGE SCALE GENOMIC DNA]</scope>
    <source>
        <strain evidence="9 10">MHpl1</strain>
    </source>
</reference>
<dbReference type="Pfam" id="PF08449">
    <property type="entry name" value="UAA"/>
    <property type="match status" value="1"/>
</dbReference>
<gene>
    <name evidence="9" type="ORF">HPLM_LOCUS11376</name>
</gene>
<keyword evidence="6 8" id="KW-0472">Membrane</keyword>
<comment type="similarity">
    <text evidence="2">Belongs to the nucleotide-sugar transporter family. SLC35B subfamily.</text>
</comment>
<dbReference type="OMA" id="KIMTQHY"/>
<evidence type="ECO:0000256" key="3">
    <source>
        <dbReference type="ARBA" id="ARBA00022448"/>
    </source>
</evidence>
<accession>A0A0N4WK11</accession>
<evidence type="ECO:0000256" key="8">
    <source>
        <dbReference type="SAM" id="Phobius"/>
    </source>
</evidence>
<dbReference type="AlphaFoldDB" id="A0A0N4WK11"/>
<protein>
    <recommendedName>
        <fullName evidence="7">Adenosine 3'-phospho 5'-phosphosulfate transporter 1</fullName>
    </recommendedName>
</protein>
<feature type="transmembrane region" description="Helical" evidence="8">
    <location>
        <begin position="161"/>
        <end position="182"/>
    </location>
</feature>
<evidence type="ECO:0000256" key="5">
    <source>
        <dbReference type="ARBA" id="ARBA00022989"/>
    </source>
</evidence>
<feature type="transmembrane region" description="Helical" evidence="8">
    <location>
        <begin position="352"/>
        <end position="370"/>
    </location>
</feature>
<dbReference type="GO" id="GO:0000139">
    <property type="term" value="C:Golgi membrane"/>
    <property type="evidence" value="ECO:0007669"/>
    <property type="project" value="TreeGrafter"/>
</dbReference>
<dbReference type="InterPro" id="IPR013657">
    <property type="entry name" value="SCL35B1-4/HUT1"/>
</dbReference>
<feature type="transmembrane region" description="Helical" evidence="8">
    <location>
        <begin position="271"/>
        <end position="290"/>
    </location>
</feature>
<dbReference type="PANTHER" id="PTHR10778">
    <property type="entry name" value="SOLUTE CARRIER FAMILY 35 MEMBER B"/>
    <property type="match status" value="1"/>
</dbReference>
<feature type="transmembrane region" description="Helical" evidence="8">
    <location>
        <begin position="116"/>
        <end position="136"/>
    </location>
</feature>
<evidence type="ECO:0000256" key="6">
    <source>
        <dbReference type="ARBA" id="ARBA00023136"/>
    </source>
</evidence>
<dbReference type="PANTHER" id="PTHR10778:SF13">
    <property type="entry name" value="ADENOSINE 3'-PHOSPHO 5'-PHOSPHOSULFATE TRANSPORTER 1"/>
    <property type="match status" value="1"/>
</dbReference>
<evidence type="ECO:0000313" key="11">
    <source>
        <dbReference type="WBParaSite" id="HPLM_0001138401-mRNA-1"/>
    </source>
</evidence>
<comment type="subcellular location">
    <subcellularLocation>
        <location evidence="1">Membrane</location>
        <topology evidence="1">Multi-pass membrane protein</topology>
    </subcellularLocation>
</comment>
<feature type="transmembrane region" description="Helical" evidence="8">
    <location>
        <begin position="403"/>
        <end position="421"/>
    </location>
</feature>
<keyword evidence="10" id="KW-1185">Reference proteome</keyword>
<evidence type="ECO:0000256" key="4">
    <source>
        <dbReference type="ARBA" id="ARBA00022692"/>
    </source>
</evidence>
<dbReference type="STRING" id="6290.A0A0N4WK11"/>
<feature type="transmembrane region" description="Helical" evidence="8">
    <location>
        <begin position="377"/>
        <end position="397"/>
    </location>
</feature>
<feature type="transmembrane region" description="Helical" evidence="8">
    <location>
        <begin position="42"/>
        <end position="64"/>
    </location>
</feature>
<evidence type="ECO:0000256" key="7">
    <source>
        <dbReference type="ARBA" id="ARBA00039668"/>
    </source>
</evidence>
<dbReference type="Proteomes" id="UP000268014">
    <property type="component" value="Unassembled WGS sequence"/>
</dbReference>
<evidence type="ECO:0000256" key="1">
    <source>
        <dbReference type="ARBA" id="ARBA00004141"/>
    </source>
</evidence>
<proteinExistence type="inferred from homology"/>
<dbReference type="EMBL" id="UZAF01017549">
    <property type="protein sequence ID" value="VDO42720.1"/>
    <property type="molecule type" value="Genomic_DNA"/>
</dbReference>
<feature type="transmembrane region" description="Helical" evidence="8">
    <location>
        <begin position="311"/>
        <end position="332"/>
    </location>
</feature>
<keyword evidence="4 8" id="KW-0812">Transmembrane</keyword>
<dbReference type="SUPFAM" id="SSF103481">
    <property type="entry name" value="Multidrug resistance efflux transporter EmrE"/>
    <property type="match status" value="2"/>
</dbReference>
<keyword evidence="5 8" id="KW-1133">Transmembrane helix</keyword>
<evidence type="ECO:0000256" key="2">
    <source>
        <dbReference type="ARBA" id="ARBA00010694"/>
    </source>
</evidence>
<feature type="transmembrane region" description="Helical" evidence="8">
    <location>
        <begin position="244"/>
        <end position="265"/>
    </location>
</feature>
<reference evidence="11" key="1">
    <citation type="submission" date="2017-02" db="UniProtKB">
        <authorList>
            <consortium name="WormBaseParasite"/>
        </authorList>
    </citation>
    <scope>IDENTIFICATION</scope>
</reference>
<dbReference type="GO" id="GO:0046964">
    <property type="term" value="F:3'-phosphoadenosine 5'-phosphosulfate transmembrane transporter activity"/>
    <property type="evidence" value="ECO:0007669"/>
    <property type="project" value="TreeGrafter"/>
</dbReference>
<sequence length="434" mass="49405">MDTVADKNPAYYLSQQSGVHTSKRMLFSVVQAREISPDEQPWIVKLLIIILGYATVIVPSFYLINYARRKYASNTLGRFLRAFAVGNENYQLLDVAPALGKGSQSVPETRNLLKDAILLLFFFAGIQCTLVMMGFLQERIITRGYQNSGNEQLDQFGDAQFLVFCNRVVAIVVCAIVLTLTWRRQPPHVQPLYVHSFTSISNTMSTWCQYEALKYVSFPTQTICKTSKVVVTMLMGLLIRGQRYTWQEWICGGAVGTGASLFLLGSGRMSWRFYTSFVSGMVLMIGYLLFDSYTLNYQKKLFDKKPKISKYQMMMGVNVFSAILCAVSLLEQGTLFSSIDFALEHNNFFRDVFFLSLSGATGQLFIYSTIEKFGPIVFAVMMTIRQMLSILLSSFYYGHSLSSWSLIGFGIVFTAIFLDIYRRYFEKRRAVVRQ</sequence>
<dbReference type="WBParaSite" id="HPLM_0001138401-mRNA-1">
    <property type="protein sequence ID" value="HPLM_0001138401-mRNA-1"/>
    <property type="gene ID" value="HPLM_0001138401"/>
</dbReference>
<dbReference type="GO" id="GO:0005789">
    <property type="term" value="C:endoplasmic reticulum membrane"/>
    <property type="evidence" value="ECO:0007669"/>
    <property type="project" value="TreeGrafter"/>
</dbReference>
<dbReference type="OrthoDB" id="10035043at2759"/>
<evidence type="ECO:0000313" key="10">
    <source>
        <dbReference type="Proteomes" id="UP000268014"/>
    </source>
</evidence>
<dbReference type="InterPro" id="IPR037185">
    <property type="entry name" value="EmrE-like"/>
</dbReference>
<organism evidence="11">
    <name type="scientific">Haemonchus placei</name>
    <name type="common">Barber's pole worm</name>
    <dbReference type="NCBI Taxonomy" id="6290"/>
    <lineage>
        <taxon>Eukaryota</taxon>
        <taxon>Metazoa</taxon>
        <taxon>Ecdysozoa</taxon>
        <taxon>Nematoda</taxon>
        <taxon>Chromadorea</taxon>
        <taxon>Rhabditida</taxon>
        <taxon>Rhabditina</taxon>
        <taxon>Rhabditomorpha</taxon>
        <taxon>Strongyloidea</taxon>
        <taxon>Trichostrongylidae</taxon>
        <taxon>Haemonchus</taxon>
    </lineage>
</organism>